<protein>
    <submittedName>
        <fullName evidence="3">Type II CAAX prenyl endopeptidase Rce1 family protein</fullName>
    </submittedName>
</protein>
<feature type="transmembrane region" description="Helical" evidence="1">
    <location>
        <begin position="390"/>
        <end position="406"/>
    </location>
</feature>
<sequence length="546" mass="61997">MQNKNRVIFTEVIAAVVLVITAFIIIIMSGAEQLEEPQAEPVKLLTKNEAIETAAAHIQEKYGISTSELESSIVLQANIPLSAYLNKNDWMSEYDLKFADKYPVDYYEVELKQPSADRTYFIRVHSAKREVIGWNIYGAVEGNDIEEAKMQQMAESELTSLGYQPNDFWMTEKKPGLYVFRAKQPSIGEAAYQLTVQIEKGRVVMLHQGITPTDTFISWFQTEEEKRAGLSIIQLLMMAFLVVASLVTAIVYRKAAPWRRGILLSLIVLVLISINMYNSFPSIKAAYAEDPASGSLAMSGLLFQQGIYVILAFSLYLSFASGDGMFKTLGRRTWARWQEADYGRHTIRSMGRGYLYAVILISLQQIIFFIGDKQFQVWTYDDPAFYVENYVYPLLFPISAWVAAIMEEGTYRLFGIALFKKLFRLDILAILLPNLIWASGHIGYPFFPPYTRLVEVFIIGLIFSFIFLRYGLITAIFAHAALDCFLMGMSLLYSQEPYKGLVALLYIGSPAIVAIIIALLHRWLYPRQKHPEPLLPHDRLDGLKSS</sequence>
<feature type="transmembrane region" description="Helical" evidence="1">
    <location>
        <begin position="232"/>
        <end position="252"/>
    </location>
</feature>
<feature type="domain" description="CAAX prenyl protease 2/Lysostaphin resistance protein A-like" evidence="2">
    <location>
        <begin position="394"/>
        <end position="484"/>
    </location>
</feature>
<organism evidence="3 4">
    <name type="scientific">Marinicrinis lubricantis</name>
    <dbReference type="NCBI Taxonomy" id="2086470"/>
    <lineage>
        <taxon>Bacteria</taxon>
        <taxon>Bacillati</taxon>
        <taxon>Bacillota</taxon>
        <taxon>Bacilli</taxon>
        <taxon>Bacillales</taxon>
        <taxon>Paenibacillaceae</taxon>
    </lineage>
</organism>
<comment type="caution">
    <text evidence="3">The sequence shown here is derived from an EMBL/GenBank/DDBJ whole genome shotgun (WGS) entry which is preliminary data.</text>
</comment>
<proteinExistence type="predicted"/>
<feature type="transmembrane region" description="Helical" evidence="1">
    <location>
        <begin position="261"/>
        <end position="280"/>
    </location>
</feature>
<keyword evidence="1" id="KW-1133">Transmembrane helix</keyword>
<feature type="transmembrane region" description="Helical" evidence="1">
    <location>
        <begin position="300"/>
        <end position="319"/>
    </location>
</feature>
<dbReference type="InterPro" id="IPR003675">
    <property type="entry name" value="Rce1/LyrA-like_dom"/>
</dbReference>
<keyword evidence="1" id="KW-0812">Transmembrane</keyword>
<reference evidence="4" key="1">
    <citation type="journal article" date="2019" name="Int. J. Syst. Evol. Microbiol.">
        <title>The Global Catalogue of Microorganisms (GCM) 10K type strain sequencing project: providing services to taxonomists for standard genome sequencing and annotation.</title>
        <authorList>
            <consortium name="The Broad Institute Genomics Platform"/>
            <consortium name="The Broad Institute Genome Sequencing Center for Infectious Disease"/>
            <person name="Wu L."/>
            <person name="Ma J."/>
        </authorList>
    </citation>
    <scope>NUCLEOTIDE SEQUENCE [LARGE SCALE GENOMIC DNA]</scope>
    <source>
        <strain evidence="4">CCM 8749</strain>
    </source>
</reference>
<name>A0ABW1IUG0_9BACL</name>
<dbReference type="RefSeq" id="WP_379896258.1">
    <property type="nucleotide sequence ID" value="NZ_CBCSCT010000006.1"/>
</dbReference>
<dbReference type="EMBL" id="JBHSQV010000184">
    <property type="protein sequence ID" value="MFC5988772.1"/>
    <property type="molecule type" value="Genomic_DNA"/>
</dbReference>
<feature type="transmembrane region" description="Helical" evidence="1">
    <location>
        <begin position="450"/>
        <end position="468"/>
    </location>
</feature>
<feature type="transmembrane region" description="Helical" evidence="1">
    <location>
        <begin position="427"/>
        <end position="444"/>
    </location>
</feature>
<evidence type="ECO:0000313" key="4">
    <source>
        <dbReference type="Proteomes" id="UP001596250"/>
    </source>
</evidence>
<feature type="transmembrane region" description="Helical" evidence="1">
    <location>
        <begin position="500"/>
        <end position="520"/>
    </location>
</feature>
<dbReference type="Pfam" id="PF02517">
    <property type="entry name" value="Rce1-like"/>
    <property type="match status" value="1"/>
</dbReference>
<dbReference type="Proteomes" id="UP001596250">
    <property type="component" value="Unassembled WGS sequence"/>
</dbReference>
<gene>
    <name evidence="3" type="ORF">ACFPXP_20405</name>
</gene>
<evidence type="ECO:0000256" key="1">
    <source>
        <dbReference type="SAM" id="Phobius"/>
    </source>
</evidence>
<evidence type="ECO:0000259" key="2">
    <source>
        <dbReference type="Pfam" id="PF02517"/>
    </source>
</evidence>
<feature type="transmembrane region" description="Helical" evidence="1">
    <location>
        <begin position="12"/>
        <end position="31"/>
    </location>
</feature>
<keyword evidence="4" id="KW-1185">Reference proteome</keyword>
<feature type="transmembrane region" description="Helical" evidence="1">
    <location>
        <begin position="353"/>
        <end position="370"/>
    </location>
</feature>
<evidence type="ECO:0000313" key="3">
    <source>
        <dbReference type="EMBL" id="MFC5988772.1"/>
    </source>
</evidence>
<accession>A0ABW1IUG0</accession>
<keyword evidence="1" id="KW-0472">Membrane</keyword>